<comment type="caution">
    <text evidence="15">The sequence shown here is derived from an EMBL/GenBank/DDBJ whole genome shotgun (WGS) entry which is preliminary data.</text>
</comment>
<evidence type="ECO:0000256" key="1">
    <source>
        <dbReference type="ARBA" id="ARBA00004496"/>
    </source>
</evidence>
<evidence type="ECO:0000259" key="14">
    <source>
        <dbReference type="PROSITE" id="PS51674"/>
    </source>
</evidence>
<keyword evidence="9 12" id="KW-0238">DNA-binding</keyword>
<comment type="similarity">
    <text evidence="2 12">Belongs to the WhiB family.</text>
</comment>
<evidence type="ECO:0000256" key="2">
    <source>
        <dbReference type="ARBA" id="ARBA00006597"/>
    </source>
</evidence>
<feature type="compositionally biased region" description="Low complexity" evidence="13">
    <location>
        <begin position="87"/>
        <end position="103"/>
    </location>
</feature>
<dbReference type="GO" id="GO:0005737">
    <property type="term" value="C:cytoplasm"/>
    <property type="evidence" value="ECO:0007669"/>
    <property type="project" value="UniProtKB-SubCell"/>
</dbReference>
<comment type="PTM">
    <text evidence="12">Upon Fe-S cluster removal intramolecular disulfide bonds are formed.</text>
</comment>
<comment type="function">
    <text evidence="12">Acts as a transcriptional regulator. Probably redox-responsive. The apo- but not holo-form probably binds DNA.</text>
</comment>
<evidence type="ECO:0000256" key="12">
    <source>
        <dbReference type="HAMAP-Rule" id="MF_01479"/>
    </source>
</evidence>
<dbReference type="Proteomes" id="UP000638648">
    <property type="component" value="Unassembled WGS sequence"/>
</dbReference>
<dbReference type="GO" id="GO:0051539">
    <property type="term" value="F:4 iron, 4 sulfur cluster binding"/>
    <property type="evidence" value="ECO:0007669"/>
    <property type="project" value="UniProtKB-UniRule"/>
</dbReference>
<dbReference type="PROSITE" id="PS51674">
    <property type="entry name" value="4FE4S_WBL"/>
    <property type="match status" value="1"/>
</dbReference>
<feature type="binding site" evidence="12">
    <location>
        <position position="68"/>
    </location>
    <ligand>
        <name>[4Fe-4S] cluster</name>
        <dbReference type="ChEBI" id="CHEBI:49883"/>
    </ligand>
</feature>
<comment type="subcellular location">
    <subcellularLocation>
        <location evidence="1 12">Cytoplasm</location>
    </subcellularLocation>
</comment>
<keyword evidence="16" id="KW-1185">Reference proteome</keyword>
<dbReference type="HAMAP" id="MF_01479">
    <property type="entry name" value="WhiB"/>
    <property type="match status" value="1"/>
</dbReference>
<evidence type="ECO:0000256" key="10">
    <source>
        <dbReference type="ARBA" id="ARBA00023157"/>
    </source>
</evidence>
<dbReference type="GO" id="GO:0047134">
    <property type="term" value="F:protein-disulfide reductase [NAD(P)H] activity"/>
    <property type="evidence" value="ECO:0007669"/>
    <property type="project" value="TreeGrafter"/>
</dbReference>
<dbReference type="GO" id="GO:0035731">
    <property type="term" value="F:dinitrosyl-iron complex binding"/>
    <property type="evidence" value="ECO:0007669"/>
    <property type="project" value="UniProtKB-UniRule"/>
</dbReference>
<dbReference type="AlphaFoldDB" id="A0A927RER5"/>
<evidence type="ECO:0000256" key="11">
    <source>
        <dbReference type="ARBA" id="ARBA00023163"/>
    </source>
</evidence>
<evidence type="ECO:0000256" key="8">
    <source>
        <dbReference type="ARBA" id="ARBA00023015"/>
    </source>
</evidence>
<keyword evidence="8 12" id="KW-0805">Transcription regulation</keyword>
<keyword evidence="6 12" id="KW-0408">Iron</keyword>
<keyword evidence="7 12" id="KW-0411">Iron-sulfur</keyword>
<accession>A0A927RER5</accession>
<comment type="cofactor">
    <cofactor evidence="12">
        <name>[4Fe-4S] cluster</name>
        <dbReference type="ChEBI" id="CHEBI:49883"/>
    </cofactor>
    <text evidence="12">Binds 1 [4Fe-4S] cluster per subunit. Following nitrosylation of the [4Fe-4S] cluster binds 1 [4Fe-8(NO)] cluster per subunit.</text>
</comment>
<dbReference type="GO" id="GO:0003677">
    <property type="term" value="F:DNA binding"/>
    <property type="evidence" value="ECO:0007669"/>
    <property type="project" value="UniProtKB-UniRule"/>
</dbReference>
<sequence>MPNQRFAIPGGRRAVVFESFRDWHELAACRGEPSELFYGPEGEKLPQRLVREKRALEICGRCPVRVECRSHAQRRPETYGVWGGTTESSRSAARRASAVRESA</sequence>
<protein>
    <recommendedName>
        <fullName evidence="12">Transcriptional regulator WhiB</fullName>
    </recommendedName>
</protein>
<dbReference type="GO" id="GO:0045454">
    <property type="term" value="P:cell redox homeostasis"/>
    <property type="evidence" value="ECO:0007669"/>
    <property type="project" value="TreeGrafter"/>
</dbReference>
<dbReference type="RefSeq" id="WP_192753020.1">
    <property type="nucleotide sequence ID" value="NZ_BAABJL010000162.1"/>
</dbReference>
<evidence type="ECO:0000256" key="4">
    <source>
        <dbReference type="ARBA" id="ARBA00022490"/>
    </source>
</evidence>
<evidence type="ECO:0000256" key="6">
    <source>
        <dbReference type="ARBA" id="ARBA00023004"/>
    </source>
</evidence>
<reference evidence="15" key="1">
    <citation type="submission" date="2020-10" db="EMBL/GenBank/DDBJ databases">
        <title>Sequencing the genomes of 1000 actinobacteria strains.</title>
        <authorList>
            <person name="Klenk H.-P."/>
        </authorList>
    </citation>
    <scope>NUCLEOTIDE SEQUENCE</scope>
    <source>
        <strain evidence="15">DSM 45354</strain>
    </source>
</reference>
<organism evidence="15 16">
    <name type="scientific">Actinopolymorpha pittospori</name>
    <dbReference type="NCBI Taxonomy" id="648752"/>
    <lineage>
        <taxon>Bacteria</taxon>
        <taxon>Bacillati</taxon>
        <taxon>Actinomycetota</taxon>
        <taxon>Actinomycetes</taxon>
        <taxon>Propionibacteriales</taxon>
        <taxon>Actinopolymorphaceae</taxon>
        <taxon>Actinopolymorpha</taxon>
    </lineage>
</organism>
<evidence type="ECO:0000256" key="3">
    <source>
        <dbReference type="ARBA" id="ARBA00022485"/>
    </source>
</evidence>
<feature type="binding site" evidence="12">
    <location>
        <position position="62"/>
    </location>
    <ligand>
        <name>[4Fe-4S] cluster</name>
        <dbReference type="ChEBI" id="CHEBI:49883"/>
    </ligand>
</feature>
<evidence type="ECO:0000256" key="7">
    <source>
        <dbReference type="ARBA" id="ARBA00023014"/>
    </source>
</evidence>
<dbReference type="GO" id="GO:0045892">
    <property type="term" value="P:negative regulation of DNA-templated transcription"/>
    <property type="evidence" value="ECO:0007669"/>
    <property type="project" value="TreeGrafter"/>
</dbReference>
<proteinExistence type="inferred from homology"/>
<evidence type="ECO:0000256" key="5">
    <source>
        <dbReference type="ARBA" id="ARBA00022723"/>
    </source>
</evidence>
<keyword evidence="5 12" id="KW-0479">Metal-binding</keyword>
<keyword evidence="3 12" id="KW-0004">4Fe-4S</keyword>
<keyword evidence="10 12" id="KW-1015">Disulfide bond</keyword>
<feature type="region of interest" description="Disordered" evidence="13">
    <location>
        <begin position="78"/>
        <end position="103"/>
    </location>
</feature>
<evidence type="ECO:0000256" key="9">
    <source>
        <dbReference type="ARBA" id="ARBA00023125"/>
    </source>
</evidence>
<gene>
    <name evidence="12" type="primary">whiB</name>
    <name evidence="15" type="ORF">HEB94_006298</name>
</gene>
<feature type="binding site" evidence="12">
    <location>
        <position position="59"/>
    </location>
    <ligand>
        <name>[4Fe-4S] cluster</name>
        <dbReference type="ChEBI" id="CHEBI:49883"/>
    </ligand>
</feature>
<dbReference type="Pfam" id="PF02467">
    <property type="entry name" value="Whib"/>
    <property type="match status" value="1"/>
</dbReference>
<comment type="PTM">
    <text evidence="12">The Fe-S cluster can be nitrosylated by nitric oxide (NO).</text>
</comment>
<dbReference type="InterPro" id="IPR034768">
    <property type="entry name" value="4FE4S_WBL"/>
</dbReference>
<keyword evidence="4 12" id="KW-0963">Cytoplasm</keyword>
<evidence type="ECO:0000256" key="13">
    <source>
        <dbReference type="SAM" id="MobiDB-lite"/>
    </source>
</evidence>
<keyword evidence="11 12" id="KW-0804">Transcription</keyword>
<evidence type="ECO:0000313" key="16">
    <source>
        <dbReference type="Proteomes" id="UP000638648"/>
    </source>
</evidence>
<dbReference type="EMBL" id="JADBEM010000001">
    <property type="protein sequence ID" value="MBE1609450.1"/>
    <property type="molecule type" value="Genomic_DNA"/>
</dbReference>
<dbReference type="GO" id="GO:0046872">
    <property type="term" value="F:metal ion binding"/>
    <property type="evidence" value="ECO:0007669"/>
    <property type="project" value="UniProtKB-KW"/>
</dbReference>
<dbReference type="PANTHER" id="PTHR38839:SF5">
    <property type="entry name" value="TRANSCRIPTIONAL REGULATOR WHID"/>
    <property type="match status" value="1"/>
</dbReference>
<dbReference type="PANTHER" id="PTHR38839">
    <property type="entry name" value="TRANSCRIPTIONAL REGULATOR WHID-RELATED"/>
    <property type="match status" value="1"/>
</dbReference>
<feature type="domain" description="4Fe-4S Wbl-type" evidence="14">
    <location>
        <begin position="28"/>
        <end position="92"/>
    </location>
</feature>
<evidence type="ECO:0000313" key="15">
    <source>
        <dbReference type="EMBL" id="MBE1609450.1"/>
    </source>
</evidence>
<feature type="binding site" evidence="12">
    <location>
        <position position="29"/>
    </location>
    <ligand>
        <name>[4Fe-4S] cluster</name>
        <dbReference type="ChEBI" id="CHEBI:49883"/>
    </ligand>
</feature>
<name>A0A927RER5_9ACTN</name>
<dbReference type="InterPro" id="IPR003482">
    <property type="entry name" value="Whib"/>
</dbReference>